<name>A0A6J4IKS6_9PROT</name>
<feature type="domain" description="Sulphur oxidation protein SoxZ" evidence="1">
    <location>
        <begin position="9"/>
        <end position="100"/>
    </location>
</feature>
<dbReference type="AlphaFoldDB" id="A0A6J4IKS6"/>
<dbReference type="InterPro" id="IPR030995">
    <property type="entry name" value="SoxZ"/>
</dbReference>
<proteinExistence type="predicted"/>
<dbReference type="InterPro" id="IPR014880">
    <property type="entry name" value="SoxZ_dom"/>
</dbReference>
<dbReference type="InterPro" id="IPR014756">
    <property type="entry name" value="Ig_E-set"/>
</dbReference>
<dbReference type="Gene3D" id="2.60.40.10">
    <property type="entry name" value="Immunoglobulins"/>
    <property type="match status" value="1"/>
</dbReference>
<dbReference type="InterPro" id="IPR013783">
    <property type="entry name" value="Ig-like_fold"/>
</dbReference>
<evidence type="ECO:0000259" key="1">
    <source>
        <dbReference type="Pfam" id="PF08770"/>
    </source>
</evidence>
<organism evidence="2">
    <name type="scientific">uncultured Acetobacteraceae bacterium</name>
    <dbReference type="NCBI Taxonomy" id="169975"/>
    <lineage>
        <taxon>Bacteria</taxon>
        <taxon>Pseudomonadati</taxon>
        <taxon>Pseudomonadota</taxon>
        <taxon>Alphaproteobacteria</taxon>
        <taxon>Acetobacterales</taxon>
        <taxon>Acetobacteraceae</taxon>
        <taxon>environmental samples</taxon>
    </lineage>
</organism>
<accession>A0A6J4IKS6</accession>
<dbReference type="Pfam" id="PF08770">
    <property type="entry name" value="SoxZ"/>
    <property type="match status" value="1"/>
</dbReference>
<sequence length="106" mass="11588">MARVLINVPRTVRRGEVFEIRALIQHTMETGYRPDAGGEVVPRDIIRRFACAYNGEEVFAAELSPAVAANPFLVFTAVAAESGTLSFTWTGDNGFSQTETRPVAVE</sequence>
<evidence type="ECO:0000313" key="2">
    <source>
        <dbReference type="EMBL" id="CAA9253020.1"/>
    </source>
</evidence>
<dbReference type="EMBL" id="CADCTG010000175">
    <property type="protein sequence ID" value="CAA9253020.1"/>
    <property type="molecule type" value="Genomic_DNA"/>
</dbReference>
<gene>
    <name evidence="2" type="ORF">AVDCRST_MAG08-2202</name>
</gene>
<reference evidence="2" key="1">
    <citation type="submission" date="2020-02" db="EMBL/GenBank/DDBJ databases">
        <authorList>
            <person name="Meier V. D."/>
        </authorList>
    </citation>
    <scope>NUCLEOTIDE SEQUENCE</scope>
    <source>
        <strain evidence="2">AVDCRST_MAG08</strain>
    </source>
</reference>
<dbReference type="NCBIfam" id="TIGR04490">
    <property type="entry name" value="SoxZ_true"/>
    <property type="match status" value="1"/>
</dbReference>
<dbReference type="SUPFAM" id="SSF81296">
    <property type="entry name" value="E set domains"/>
    <property type="match status" value="1"/>
</dbReference>
<protein>
    <submittedName>
        <fullName evidence="2">Sulfur oxidation protein SoxZ</fullName>
    </submittedName>
</protein>